<dbReference type="SUPFAM" id="SSF53756">
    <property type="entry name" value="UDP-Glycosyltransferase/glycogen phosphorylase"/>
    <property type="match status" value="1"/>
</dbReference>
<feature type="domain" description="Glycosyltransferase subfamily 4-like N-terminal" evidence="3">
    <location>
        <begin position="12"/>
        <end position="173"/>
    </location>
</feature>
<dbReference type="Gene3D" id="3.40.50.2000">
    <property type="entry name" value="Glycogen Phosphorylase B"/>
    <property type="match status" value="2"/>
</dbReference>
<keyword evidence="5" id="KW-1185">Reference proteome</keyword>
<dbReference type="PANTHER" id="PTHR12526">
    <property type="entry name" value="GLYCOSYLTRANSFERASE"/>
    <property type="match status" value="1"/>
</dbReference>
<dbReference type="GO" id="GO:0009011">
    <property type="term" value="F:alpha-1,4-glucan glucosyltransferase (ADP-glucose donor) activity"/>
    <property type="evidence" value="ECO:0007669"/>
    <property type="project" value="UniProtKB-EC"/>
</dbReference>
<reference evidence="4 5" key="1">
    <citation type="submission" date="2019-02" db="EMBL/GenBank/DDBJ databases">
        <title>Deep-cultivation of Planctomycetes and their phenomic and genomic characterization uncovers novel biology.</title>
        <authorList>
            <person name="Wiegand S."/>
            <person name="Jogler M."/>
            <person name="Boedeker C."/>
            <person name="Pinto D."/>
            <person name="Vollmers J."/>
            <person name="Rivas-Marin E."/>
            <person name="Kohn T."/>
            <person name="Peeters S.H."/>
            <person name="Heuer A."/>
            <person name="Rast P."/>
            <person name="Oberbeckmann S."/>
            <person name="Bunk B."/>
            <person name="Jeske O."/>
            <person name="Meyerdierks A."/>
            <person name="Storesund J.E."/>
            <person name="Kallscheuer N."/>
            <person name="Luecker S."/>
            <person name="Lage O.M."/>
            <person name="Pohl T."/>
            <person name="Merkel B.J."/>
            <person name="Hornburger P."/>
            <person name="Mueller R.-W."/>
            <person name="Bruemmer F."/>
            <person name="Labrenz M."/>
            <person name="Spormann A.M."/>
            <person name="Op Den Camp H."/>
            <person name="Overmann J."/>
            <person name="Amann R."/>
            <person name="Jetten M.S.M."/>
            <person name="Mascher T."/>
            <person name="Medema M.H."/>
            <person name="Devos D.P."/>
            <person name="Kaster A.-K."/>
            <person name="Ovreas L."/>
            <person name="Rohde M."/>
            <person name="Galperin M.Y."/>
            <person name="Jogler C."/>
        </authorList>
    </citation>
    <scope>NUCLEOTIDE SEQUENCE [LARGE SCALE GENOMIC DNA]</scope>
    <source>
        <strain evidence="4 5">Pla22</strain>
    </source>
</reference>
<dbReference type="InterPro" id="IPR028098">
    <property type="entry name" value="Glyco_trans_4-like_N"/>
</dbReference>
<evidence type="ECO:0000259" key="3">
    <source>
        <dbReference type="Pfam" id="PF13439"/>
    </source>
</evidence>
<dbReference type="PANTHER" id="PTHR12526:SF510">
    <property type="entry name" value="D-INOSITOL 3-PHOSPHATE GLYCOSYLTRANSFERASE"/>
    <property type="match status" value="1"/>
</dbReference>
<sequence>MRIDFVITELNVGGAERCLTEVAIAMSVAGNRVRVFSIGPLPVGNQSQLLERLQENGIEVQSGNASSSRQMWSASRRLANFFEESVPDVCQTFLFHANVLGSWVARRCGVPTIIGGVRVAEANCLRCYVEAKAMRHMKQVVCVSQAVADFSHVYLGCTDEQTRVIPNGVDVQRFASGDVFDVTSLDWPANAQLILFVGRMHPQKGIDLLQRQFETFISTNHRESDQCDRRLLMIGSGPLADEVDAWCHRIGQNLAKRLPWQSDIAPMMRRCQLLLLPSRYEGMPNVVMEAMAAARPVVCSQVEGIAELLSNDPRQTFPIGDENQMALLVNEILSNPTLAQSLGESNQATVQSKFSIDAMADAFQSLYREFERRDE</sequence>
<keyword evidence="1 4" id="KW-0328">Glycosyltransferase</keyword>
<dbReference type="Proteomes" id="UP000316598">
    <property type="component" value="Unassembled WGS sequence"/>
</dbReference>
<name>A0A5C5WQX4_9BACT</name>
<comment type="caution">
    <text evidence="4">The sequence shown here is derived from an EMBL/GenBank/DDBJ whole genome shotgun (WGS) entry which is preliminary data.</text>
</comment>
<proteinExistence type="predicted"/>
<dbReference type="Pfam" id="PF13692">
    <property type="entry name" value="Glyco_trans_1_4"/>
    <property type="match status" value="1"/>
</dbReference>
<dbReference type="EC" id="2.4.1.21" evidence="4"/>
<dbReference type="CDD" id="cd03801">
    <property type="entry name" value="GT4_PimA-like"/>
    <property type="match status" value="1"/>
</dbReference>
<evidence type="ECO:0000313" key="4">
    <source>
        <dbReference type="EMBL" id="TWT52860.1"/>
    </source>
</evidence>
<evidence type="ECO:0000256" key="1">
    <source>
        <dbReference type="ARBA" id="ARBA00022676"/>
    </source>
</evidence>
<evidence type="ECO:0000313" key="5">
    <source>
        <dbReference type="Proteomes" id="UP000316598"/>
    </source>
</evidence>
<dbReference type="Pfam" id="PF13439">
    <property type="entry name" value="Glyco_transf_4"/>
    <property type="match status" value="1"/>
</dbReference>
<dbReference type="AlphaFoldDB" id="A0A5C5WQX4"/>
<accession>A0A5C5WQX4</accession>
<protein>
    <submittedName>
        <fullName evidence="4">Capsular glucan synthase</fullName>
        <ecNumber evidence="4">2.4.1.21</ecNumber>
    </submittedName>
</protein>
<gene>
    <name evidence="4" type="primary">glgA_1</name>
    <name evidence="4" type="ORF">Pla22_04880</name>
</gene>
<evidence type="ECO:0000256" key="2">
    <source>
        <dbReference type="ARBA" id="ARBA00022679"/>
    </source>
</evidence>
<organism evidence="4 5">
    <name type="scientific">Rubripirellula amarantea</name>
    <dbReference type="NCBI Taxonomy" id="2527999"/>
    <lineage>
        <taxon>Bacteria</taxon>
        <taxon>Pseudomonadati</taxon>
        <taxon>Planctomycetota</taxon>
        <taxon>Planctomycetia</taxon>
        <taxon>Pirellulales</taxon>
        <taxon>Pirellulaceae</taxon>
        <taxon>Rubripirellula</taxon>
    </lineage>
</organism>
<keyword evidence="2 4" id="KW-0808">Transferase</keyword>
<dbReference type="EMBL" id="SJPI01000001">
    <property type="protein sequence ID" value="TWT52860.1"/>
    <property type="molecule type" value="Genomic_DNA"/>
</dbReference>